<evidence type="ECO:0000256" key="1">
    <source>
        <dbReference type="SAM" id="MobiDB-lite"/>
    </source>
</evidence>
<feature type="region of interest" description="Disordered" evidence="1">
    <location>
        <begin position="92"/>
        <end position="161"/>
    </location>
</feature>
<protein>
    <submittedName>
        <fullName evidence="2">Uncharacterized protein</fullName>
    </submittedName>
</protein>
<dbReference type="Proteomes" id="UP000694044">
    <property type="component" value="Unassembled WGS sequence"/>
</dbReference>
<name>A0A8T1VEM0_9STRA</name>
<dbReference type="OrthoDB" id="125572at2759"/>
<proteinExistence type="predicted"/>
<dbReference type="EMBL" id="JAGDFM010000331">
    <property type="protein sequence ID" value="KAG7379747.1"/>
    <property type="molecule type" value="Genomic_DNA"/>
</dbReference>
<comment type="caution">
    <text evidence="2">The sequence shown here is derived from an EMBL/GenBank/DDBJ whole genome shotgun (WGS) entry which is preliminary data.</text>
</comment>
<feature type="compositionally biased region" description="Basic and acidic residues" evidence="1">
    <location>
        <begin position="92"/>
        <end position="102"/>
    </location>
</feature>
<organism evidence="2 3">
    <name type="scientific">Phytophthora pseudosyringae</name>
    <dbReference type="NCBI Taxonomy" id="221518"/>
    <lineage>
        <taxon>Eukaryota</taxon>
        <taxon>Sar</taxon>
        <taxon>Stramenopiles</taxon>
        <taxon>Oomycota</taxon>
        <taxon>Peronosporomycetes</taxon>
        <taxon>Peronosporales</taxon>
        <taxon>Peronosporaceae</taxon>
        <taxon>Phytophthora</taxon>
    </lineage>
</organism>
<evidence type="ECO:0000313" key="3">
    <source>
        <dbReference type="Proteomes" id="UP000694044"/>
    </source>
</evidence>
<evidence type="ECO:0000313" key="2">
    <source>
        <dbReference type="EMBL" id="KAG7379747.1"/>
    </source>
</evidence>
<gene>
    <name evidence="2" type="ORF">PHYPSEUDO_008216</name>
</gene>
<sequence length="161" mass="18579">MKVSMEKNFKEPNFQQKLKSEVWNFNQRGYYQNYVVKFQEKLHLVPLDPVVAEKILLKGLTSSNLRKQTLRKKSETLDDVIAEGFSEVELERLEEDKPDLEKQPPTPASQTKGKFILKNKASYGATSNDVSGGRKKCHHCDKGFHHPDTCWTKYPEKRPVG</sequence>
<feature type="compositionally biased region" description="Basic and acidic residues" evidence="1">
    <location>
        <begin position="140"/>
        <end position="161"/>
    </location>
</feature>
<keyword evidence="3" id="KW-1185">Reference proteome</keyword>
<reference evidence="2" key="1">
    <citation type="submission" date="2021-02" db="EMBL/GenBank/DDBJ databases">
        <authorList>
            <person name="Palmer J.M."/>
        </authorList>
    </citation>
    <scope>NUCLEOTIDE SEQUENCE</scope>
    <source>
        <strain evidence="2">SCRP734</strain>
    </source>
</reference>
<accession>A0A8T1VEM0</accession>
<dbReference type="AlphaFoldDB" id="A0A8T1VEM0"/>